<feature type="domain" description="RmlD-like substrate binding" evidence="1">
    <location>
        <begin position="141"/>
        <end position="223"/>
    </location>
</feature>
<accession>A0ABD3M5E4</accession>
<dbReference type="PANTHER" id="PTHR43242">
    <property type="entry name" value="NAD(P)-BINDING ROSSMANN-FOLD SUPERFAMILY PROTEIN"/>
    <property type="match status" value="1"/>
</dbReference>
<keyword evidence="3" id="KW-1185">Reference proteome</keyword>
<dbReference type="AlphaFoldDB" id="A0ABD3M5E4"/>
<dbReference type="InterPro" id="IPR029903">
    <property type="entry name" value="RmlD-like-bd"/>
</dbReference>
<proteinExistence type="predicted"/>
<dbReference type="Proteomes" id="UP001530293">
    <property type="component" value="Unassembled WGS sequence"/>
</dbReference>
<dbReference type="Gene3D" id="3.40.50.720">
    <property type="entry name" value="NAD(P)-binding Rossmann-like Domain"/>
    <property type="match status" value="1"/>
</dbReference>
<dbReference type="PANTHER" id="PTHR43242:SF1">
    <property type="entry name" value="NAD(P)-BINDING ROSSMANN-FOLD SUPERFAMILY PROTEIN"/>
    <property type="match status" value="1"/>
</dbReference>
<gene>
    <name evidence="2" type="ORF">ACHAWU_001186</name>
</gene>
<name>A0ABD3M5E4_9STRA</name>
<evidence type="ECO:0000259" key="1">
    <source>
        <dbReference type="Pfam" id="PF04321"/>
    </source>
</evidence>
<dbReference type="EMBL" id="JALLBG020000211">
    <property type="protein sequence ID" value="KAL3759168.1"/>
    <property type="molecule type" value="Genomic_DNA"/>
</dbReference>
<organism evidence="2 3">
    <name type="scientific">Discostella pseudostelligera</name>
    <dbReference type="NCBI Taxonomy" id="259834"/>
    <lineage>
        <taxon>Eukaryota</taxon>
        <taxon>Sar</taxon>
        <taxon>Stramenopiles</taxon>
        <taxon>Ochrophyta</taxon>
        <taxon>Bacillariophyta</taxon>
        <taxon>Coscinodiscophyceae</taxon>
        <taxon>Thalassiosirophycidae</taxon>
        <taxon>Stephanodiscales</taxon>
        <taxon>Stephanodiscaceae</taxon>
        <taxon>Discostella</taxon>
    </lineage>
</organism>
<evidence type="ECO:0000313" key="3">
    <source>
        <dbReference type="Proteomes" id="UP001530293"/>
    </source>
</evidence>
<dbReference type="InterPro" id="IPR036291">
    <property type="entry name" value="NAD(P)-bd_dom_sf"/>
</dbReference>
<dbReference type="SUPFAM" id="SSF51735">
    <property type="entry name" value="NAD(P)-binding Rossmann-fold domains"/>
    <property type="match status" value="1"/>
</dbReference>
<dbReference type="Pfam" id="PF04321">
    <property type="entry name" value="RmlD_sub_bind"/>
    <property type="match status" value="1"/>
</dbReference>
<sequence>MTPSRATPRISASTKPSKRHVLITGSSGYVGQHLIASLLLGDSSFDGREVSGAGAKKIGECVGVDEDHVQYELFCAYNSLSTFKDDIDALLRHQQQQLLPAHTPRANIHLIPNIDFSQHNYIDVIQQAIGGAHGDNANESLPLDAIIHLAALSSPGYCEQNAALTYKVNCPIDLLKFNAPIIYLSTDQVYEGNKQYYVEDIDETVPVNVYGRSKLAFERVLLRRSDADGHVRALLNDREIGANDTCRRLLQGITIDSTTPSAHSNSVILRSSLILGPPPPLENGCKKGAYPSFLQFIEGRLQNSSPTEYFVNEFRSVVHIQDVITAIRHFLENGTATTQNNDVRIYNLGGSARVSRYDIALEVARHLNIDSSSAKAVDRPVGVGGAGGVPSPPDISMNVEKITRELNVLKMKGLTEIVASTFV</sequence>
<comment type="caution">
    <text evidence="2">The sequence shown here is derived from an EMBL/GenBank/DDBJ whole genome shotgun (WGS) entry which is preliminary data.</text>
</comment>
<reference evidence="2 3" key="1">
    <citation type="submission" date="2024-10" db="EMBL/GenBank/DDBJ databases">
        <title>Updated reference genomes for cyclostephanoid diatoms.</title>
        <authorList>
            <person name="Roberts W.R."/>
            <person name="Alverson A.J."/>
        </authorList>
    </citation>
    <scope>NUCLEOTIDE SEQUENCE [LARGE SCALE GENOMIC DNA]</scope>
    <source>
        <strain evidence="2 3">AJA232-27</strain>
    </source>
</reference>
<evidence type="ECO:0000313" key="2">
    <source>
        <dbReference type="EMBL" id="KAL3759168.1"/>
    </source>
</evidence>
<protein>
    <recommendedName>
        <fullName evidence="1">RmlD-like substrate binding domain-containing protein</fullName>
    </recommendedName>
</protein>